<comment type="caution">
    <text evidence="2">The sequence shown here is derived from an EMBL/GenBank/DDBJ whole genome shotgun (WGS) entry which is preliminary data.</text>
</comment>
<feature type="signal peptide" evidence="1">
    <location>
        <begin position="1"/>
        <end position="16"/>
    </location>
</feature>
<protein>
    <submittedName>
        <fullName evidence="2">Uncharacterized protein</fullName>
    </submittedName>
</protein>
<keyword evidence="3" id="KW-1185">Reference proteome</keyword>
<reference evidence="2 3" key="1">
    <citation type="journal article" date="2022" name="bioRxiv">
        <title>Genomics of Preaxostyla Flagellates Illuminates Evolutionary Transitions and the Path Towards Mitochondrial Loss.</title>
        <authorList>
            <person name="Novak L.V.F."/>
            <person name="Treitli S.C."/>
            <person name="Pyrih J."/>
            <person name="Halakuc P."/>
            <person name="Pipaliya S.V."/>
            <person name="Vacek V."/>
            <person name="Brzon O."/>
            <person name="Soukal P."/>
            <person name="Eme L."/>
            <person name="Dacks J.B."/>
            <person name="Karnkowska A."/>
            <person name="Elias M."/>
            <person name="Hampl V."/>
        </authorList>
    </citation>
    <scope>NUCLEOTIDE SEQUENCE [LARGE SCALE GENOMIC DNA]</scope>
    <source>
        <strain evidence="2">NAU3</strain>
        <tissue evidence="2">Gut</tissue>
    </source>
</reference>
<name>A0ABQ9Y3F8_9EUKA</name>
<gene>
    <name evidence="2" type="ORF">BLNAU_6759</name>
</gene>
<dbReference type="EMBL" id="JARBJD010000039">
    <property type="protein sequence ID" value="KAK2958272.1"/>
    <property type="molecule type" value="Genomic_DNA"/>
</dbReference>
<proteinExistence type="predicted"/>
<evidence type="ECO:0000313" key="3">
    <source>
        <dbReference type="Proteomes" id="UP001281761"/>
    </source>
</evidence>
<accession>A0ABQ9Y3F8</accession>
<evidence type="ECO:0000313" key="2">
    <source>
        <dbReference type="EMBL" id="KAK2958272.1"/>
    </source>
</evidence>
<feature type="chain" id="PRO_5045952729" evidence="1">
    <location>
        <begin position="17"/>
        <end position="1418"/>
    </location>
</feature>
<evidence type="ECO:0000256" key="1">
    <source>
        <dbReference type="SAM" id="SignalP"/>
    </source>
</evidence>
<dbReference type="Proteomes" id="UP001281761">
    <property type="component" value="Unassembled WGS sequence"/>
</dbReference>
<keyword evidence="1" id="KW-0732">Signal</keyword>
<organism evidence="2 3">
    <name type="scientific">Blattamonas nauphoetae</name>
    <dbReference type="NCBI Taxonomy" id="2049346"/>
    <lineage>
        <taxon>Eukaryota</taxon>
        <taxon>Metamonada</taxon>
        <taxon>Preaxostyla</taxon>
        <taxon>Oxymonadida</taxon>
        <taxon>Blattamonas</taxon>
    </lineage>
</organism>
<sequence length="1418" mass="154677">MILLFLSVLFAHITSSDIYHDLTDRPNFRPLPPQVVPPNGTKTLHAVVIQLLDMNSARAIFFGQNLLPGTYCIKAFSFDDHERQITVNFTDPRTSPFASDPFRLTEQNLLLGEELVVKSVTLLNPTPVQLSFIHHKRTNHLRICIPSDTESPLVSSADIVLSSDQTSFIIEIIGVNLADVTSFWLESSSPSLSVKVQRNMNVKNSSFRVLSEAIDSSGEPNSFIQFGHEYVALFCRTSNGAITTYAHTIVAPHEDPLTTFVISELQSFLVDSSHAVLAMNGTNLPSGEYEFVGKSSGYQGPDLSMRFRFSSTVGRFHISDPFSIGPHYPLQMGDTFLPHSVRFLESKGIISIFRDRRTVFGSVFEIPQSIQVPKITTVMFSFADDTELDVFLHVYGESFLPGHFTATFLCNDVKFEVELFPTDISFKELKSTKIPISTESSHANLSYSAKCTNFVLSPTSNRQRIFSPPFYTPDPPPIAIISSIEARLVHDCCFSLLLSGNNLQAGLYTFEFVSQSLSQKSQTLQAQKESDGKYLITSAISIDHTSFSFQTRFDVGSVTFKSNTVQFENAKSFSVTIPAKPSQVVDSECYLMLSGKNADGCGFSKDNACLNLLTAINNQLIRAQQFLQTSPLTVIVLDGGFASPSTIQPIIFDVIVTNALKTTRHPIITVEDQTQILVISAFNSQGSLSFRSVDFSIDCVEKDNPPFIFVVEARFEVSNSRITNGKHSVSPTFLKVSNGDILITGVKFVEIGFSFPILDFQIQPNRTFSLSDASFSVCGSYSTNALISGCTDTSSFKHVLFETCKSQRGSLCLSAIGGECECAECEWAGCSGLSGPAALSISINSGGQVTLLHCSFTACQTSNEWNPSSIFVTQQEQSILTCDGLTFASTIAITEPPHVKINHPPTLKLDLNNLCFDFWTTPSLFIHSTDGFIFQPLASLPGLQQAAPVVNIFTTTDPLVGRDTPLCGGISRPCGSIGVALTHATPSADGHVQIVVHKAGYADVGTSLVDTHLTGEFLSTQLIVRAFSGHSEDQPSFSTKNAEIGLLTLDYTHSPSTAVIEHVSLSLLVHSVRFSTTLSTSPCLVRVIGGTATLNSVKIDPTIFVQPAFALFAAESHNVIQCQVDDVILNSPLIFSGSLDPASTILNLSAISARNITFGGGNSALFDIRQTQIHLANSFLSGTSILKSNHPTTSNHTNISLFSPQTTGVILLHSCNTVFSNVFIRDFSEGAIFVKSGILRLYRVSFDRNGITSSNRSARKNVAVIHHGMLSIKDVMTEQHVGGLWITLDETSSIVDSLPETGPIDQQPSNSTHNFDGVLTFRPHIDKIRVSSSQITIYGHSLFPCLSITVYPVSSDDILSDGIPCTNQESQDGTRLTCSFNSTRILRRPSNGVCLLSVLRTSKRSTDQLFEAASLYRS</sequence>